<sequence length="71" mass="8668">MQKTMVFKEVQMLPFTIYCVMNRTRFTLFIRKARTTLKTNMQMQFFLTRFQAAKRNLLHAPRRLQTKCYAK</sequence>
<reference evidence="1" key="1">
    <citation type="submission" date="2009-10" db="EMBL/GenBank/DDBJ databases">
        <title>Diversity of trophic interactions inside an arsenic-rich microbial ecosystem.</title>
        <authorList>
            <person name="Bertin P.N."/>
            <person name="Heinrich-Salmeron A."/>
            <person name="Pelletier E."/>
            <person name="Goulhen-Chollet F."/>
            <person name="Arsene-Ploetze F."/>
            <person name="Gallien S."/>
            <person name="Calteau A."/>
            <person name="Vallenet D."/>
            <person name="Casiot C."/>
            <person name="Chane-Woon-Ming B."/>
            <person name="Giloteaux L."/>
            <person name="Barakat M."/>
            <person name="Bonnefoy V."/>
            <person name="Bruneel O."/>
            <person name="Chandler M."/>
            <person name="Cleiss J."/>
            <person name="Duran R."/>
            <person name="Elbaz-Poulichet F."/>
            <person name="Fonknechten N."/>
            <person name="Lauga B."/>
            <person name="Mornico D."/>
            <person name="Ortet P."/>
            <person name="Schaeffer C."/>
            <person name="Siguier P."/>
            <person name="Alexander Thil Smith A."/>
            <person name="Van Dorsselaer A."/>
            <person name="Weissenbach J."/>
            <person name="Medigue C."/>
            <person name="Le Paslier D."/>
        </authorList>
    </citation>
    <scope>NUCLEOTIDE SEQUENCE</scope>
</reference>
<evidence type="ECO:0000313" key="1">
    <source>
        <dbReference type="EMBL" id="CBI08890.1"/>
    </source>
</evidence>
<accession>E6QNR9</accession>
<organism evidence="1">
    <name type="scientific">mine drainage metagenome</name>
    <dbReference type="NCBI Taxonomy" id="410659"/>
    <lineage>
        <taxon>unclassified sequences</taxon>
        <taxon>metagenomes</taxon>
        <taxon>ecological metagenomes</taxon>
    </lineage>
</organism>
<dbReference type="AlphaFoldDB" id="E6QNR9"/>
<name>E6QNR9_9ZZZZ</name>
<dbReference type="EMBL" id="CABQ01000289">
    <property type="protein sequence ID" value="CBI08890.1"/>
    <property type="molecule type" value="Genomic_DNA"/>
</dbReference>
<comment type="caution">
    <text evidence="1">The sequence shown here is derived from an EMBL/GenBank/DDBJ whole genome shotgun (WGS) entry which is preliminary data.</text>
</comment>
<protein>
    <submittedName>
        <fullName evidence="1">Uncharacterized protein</fullName>
    </submittedName>
</protein>
<proteinExistence type="predicted"/>
<gene>
    <name evidence="1" type="ORF">CARN6_2412</name>
</gene>